<keyword evidence="2" id="KW-1185">Reference proteome</keyword>
<dbReference type="RefSeq" id="XP_044551068.1">
    <property type="nucleotide sequence ID" value="XM_044691494.1"/>
</dbReference>
<accession>A0AA88GRI0</accession>
<gene>
    <name evidence="1" type="ORF">C9374_002111</name>
</gene>
<proteinExistence type="predicted"/>
<evidence type="ECO:0000313" key="2">
    <source>
        <dbReference type="Proteomes" id="UP000816034"/>
    </source>
</evidence>
<comment type="caution">
    <text evidence="1">The sequence shown here is derived from an EMBL/GenBank/DDBJ whole genome shotgun (WGS) entry which is preliminary data.</text>
</comment>
<dbReference type="AlphaFoldDB" id="A0AA88GRI0"/>
<sequence length="1077" mass="125282">MRTILQNEISNLNETEEQLQHNDSAVNDTLLSTWFYLLIDYCFLDRIQNDLSNLLDPKFKNYALFGTCDGHRRLIVFYLDPVDSQNLSSRITQIASLITKMIATGHNHKEIPQSRVVSTSEGEDNNIYRDLMKPFIELVIKKERNIDVPLVTNFVEKHKILRNFSNLETFLSKFVHTISSMSSHSSDFLHHEILERNNSTISHEFDTIDERKLEIILTNTCKFVVGFVKYYFDEKLVDEAQILSVWSIFASLQNINTSKNITTPILQNNLFLQLSIPTLVKLLKIFEKREHCTFLENNQLFAITNDSKTLSMTYELVESMCCTLFFMTISSNSVAEHFPSILSVYKLCDKSYFKILLSKVCKVIMIDIVNRYKGSSLSECIVASTTCNDSYHAHVNTFIHFLSSGSNEEQSFVDILNYLMQESKTQPFNDTSKFLIHTCLYWATIFHYSESINFNFLTWLSNVISNDEHKLALLICIDERIIFEDVNHARNFLIAPIEGIDDDALDLLSESYRISILSKFSNPQVLSHDEQFEPKKVSKLKKLIRLYNNDPNELLNYFNQGTIEEQELCCRQWNSLITRTTLPKKATALFNFLRISLPERHPFHSIFAFRTIMDQELSELDSLLKKKKFLHTRLDANGLVDTNSLSLTLLKLVRNDSDSSHDTIVRSNSPLFKMIADIFEKYQDCFLIKTIFHHCKTLFVDMCNNSSFSLLHAQRMIKVFEMVLRHTDASEMTSAFLDSIFDAHTCKLFIWEKGANEMPFFMKTIFQLVTTSSTEHSNPHPSYPLFFQRSCILFSHPEYLNVLQDEEEVHWWSSTLTVTFQHASFASVVKFRLWLFWLPDLISTRGIWNVSSDHGTTTREYIHTILELFMYERKHVNVDSFLKECFMELLSIGVQVLSTLPSILFSELRSFDKDAEISFNIERLNQPLSEQVVENSNHYRRHWFLESLAILSKIPMSIQECTLLAEKIDFTIREIFENVTLLQKVWILKMPSRRLDQEDQQTAAEQDQNNMNQPLLVNDEEDENHSNPILEFLQQEEDTFSAVLNIAGNSLKSLFQGKRKRKKVDLADIILAKKTKL</sequence>
<evidence type="ECO:0000313" key="1">
    <source>
        <dbReference type="EMBL" id="KAG2387076.1"/>
    </source>
</evidence>
<dbReference type="EMBL" id="PYSW02000014">
    <property type="protein sequence ID" value="KAG2387076.1"/>
    <property type="molecule type" value="Genomic_DNA"/>
</dbReference>
<dbReference type="Proteomes" id="UP000816034">
    <property type="component" value="Unassembled WGS sequence"/>
</dbReference>
<name>A0AA88GRI0_NAELO</name>
<reference evidence="1 2" key="1">
    <citation type="journal article" date="2018" name="BMC Genomics">
        <title>The genome of Naegleria lovaniensis, the basis for a comparative approach to unravel pathogenicity factors of the human pathogenic amoeba N. fowleri.</title>
        <authorList>
            <person name="Liechti N."/>
            <person name="Schurch N."/>
            <person name="Bruggmann R."/>
            <person name="Wittwer M."/>
        </authorList>
    </citation>
    <scope>NUCLEOTIDE SEQUENCE [LARGE SCALE GENOMIC DNA]</scope>
    <source>
        <strain evidence="1 2">ATCC 30569</strain>
    </source>
</reference>
<protein>
    <submittedName>
        <fullName evidence="1">Uncharacterized protein</fullName>
    </submittedName>
</protein>
<organism evidence="1 2">
    <name type="scientific">Naegleria lovaniensis</name>
    <name type="common">Amoeba</name>
    <dbReference type="NCBI Taxonomy" id="51637"/>
    <lineage>
        <taxon>Eukaryota</taxon>
        <taxon>Discoba</taxon>
        <taxon>Heterolobosea</taxon>
        <taxon>Tetramitia</taxon>
        <taxon>Eutetramitia</taxon>
        <taxon>Vahlkampfiidae</taxon>
        <taxon>Naegleria</taxon>
    </lineage>
</organism>
<dbReference type="GeneID" id="68094567"/>